<keyword evidence="2 5" id="KW-0812">Transmembrane</keyword>
<proteinExistence type="predicted"/>
<dbReference type="Pfam" id="PF06803">
    <property type="entry name" value="DUF1232"/>
    <property type="match status" value="1"/>
</dbReference>
<feature type="transmembrane region" description="Helical" evidence="5">
    <location>
        <begin position="27"/>
        <end position="45"/>
    </location>
</feature>
<reference evidence="7" key="1">
    <citation type="submission" date="2007-07" db="EMBL/GenBank/DDBJ databases">
        <title>PCAP assembly of the Caenorhabditis remanei genome.</title>
        <authorList>
            <consortium name="The Caenorhabditis remanei Sequencing Consortium"/>
            <person name="Wilson R.K."/>
        </authorList>
    </citation>
    <scope>NUCLEOTIDE SEQUENCE [LARGE SCALE GENOMIC DNA]</scope>
    <source>
        <strain evidence="7">PB4641</strain>
    </source>
</reference>
<dbReference type="HOGENOM" id="CLU_072335_1_0_1"/>
<dbReference type="STRING" id="31234.E3LEY2"/>
<evidence type="ECO:0000256" key="5">
    <source>
        <dbReference type="SAM" id="Phobius"/>
    </source>
</evidence>
<evidence type="ECO:0000313" key="8">
    <source>
        <dbReference type="Proteomes" id="UP000008281"/>
    </source>
</evidence>
<dbReference type="InterPro" id="IPR010652">
    <property type="entry name" value="DUF1232"/>
</dbReference>
<dbReference type="PANTHER" id="PTHR22894">
    <property type="entry name" value="RING-TYPE DOMAIN-CONTAINING PROTEIN"/>
    <property type="match status" value="1"/>
</dbReference>
<dbReference type="GO" id="GO:0061630">
    <property type="term" value="F:ubiquitin protein ligase activity"/>
    <property type="evidence" value="ECO:0007669"/>
    <property type="project" value="InterPro"/>
</dbReference>
<sequence>MNDGNVSLDILEPEEGWLFPADPDVKLAIQVTLAIAVILILKVVYDNWLFRRRQRQHLGDDEESERHRANTRRRIDEALQQPAHECPICLADANFPVLTDCGHIFCCENEPTCLFSEDNHISGNCIIQYWQQSKAIVSPCDCAMCRCTFYMLLPVRWPTFGVSAEIDDQIHEGNMRIDDYNRRFSINRPPLDYLRDIPILIPYLARNFFNNDIFTVIYQIRIAFVTLCVVIYFLLPFDIVPESAYGIIGFLDDCIIGLLAAGALFRWFRAYMAERGRADRQ</sequence>
<dbReference type="EMBL" id="DS268408">
    <property type="protein sequence ID" value="EFO85714.1"/>
    <property type="molecule type" value="Genomic_DNA"/>
</dbReference>
<gene>
    <name evidence="7" type="ORF">CRE_01693</name>
</gene>
<feature type="domain" description="DUF1232" evidence="6">
    <location>
        <begin position="226"/>
        <end position="256"/>
    </location>
</feature>
<dbReference type="PANTHER" id="PTHR22894:SF5">
    <property type="entry name" value="RING-TYPE DOMAIN-CONTAINING PROTEIN"/>
    <property type="match status" value="1"/>
</dbReference>
<name>E3LEY2_CAERE</name>
<evidence type="ECO:0000256" key="4">
    <source>
        <dbReference type="ARBA" id="ARBA00023136"/>
    </source>
</evidence>
<dbReference type="AlphaFoldDB" id="E3LEY2"/>
<dbReference type="eggNOG" id="KOG2164">
    <property type="taxonomic scope" value="Eukaryota"/>
</dbReference>
<evidence type="ECO:0000259" key="6">
    <source>
        <dbReference type="Pfam" id="PF06803"/>
    </source>
</evidence>
<organism evidence="8">
    <name type="scientific">Caenorhabditis remanei</name>
    <name type="common">Caenorhabditis vulgaris</name>
    <dbReference type="NCBI Taxonomy" id="31234"/>
    <lineage>
        <taxon>Eukaryota</taxon>
        <taxon>Metazoa</taxon>
        <taxon>Ecdysozoa</taxon>
        <taxon>Nematoda</taxon>
        <taxon>Chromadorea</taxon>
        <taxon>Rhabditida</taxon>
        <taxon>Rhabditina</taxon>
        <taxon>Rhabditomorpha</taxon>
        <taxon>Rhabditoidea</taxon>
        <taxon>Rhabditidae</taxon>
        <taxon>Peloderinae</taxon>
        <taxon>Caenorhabditis</taxon>
    </lineage>
</organism>
<evidence type="ECO:0000256" key="2">
    <source>
        <dbReference type="ARBA" id="ARBA00022692"/>
    </source>
</evidence>
<dbReference type="InterPro" id="IPR038896">
    <property type="entry name" value="RNF170"/>
</dbReference>
<dbReference type="Gene3D" id="3.30.40.10">
    <property type="entry name" value="Zinc/RING finger domain, C3HC4 (zinc finger)"/>
    <property type="match status" value="1"/>
</dbReference>
<dbReference type="InParanoid" id="E3LEY2"/>
<feature type="transmembrane region" description="Helical" evidence="5">
    <location>
        <begin position="213"/>
        <end position="235"/>
    </location>
</feature>
<feature type="transmembrane region" description="Helical" evidence="5">
    <location>
        <begin position="247"/>
        <end position="268"/>
    </location>
</feature>
<keyword evidence="8" id="KW-1185">Reference proteome</keyword>
<protein>
    <recommendedName>
        <fullName evidence="6">DUF1232 domain-containing protein</fullName>
    </recommendedName>
</protein>
<dbReference type="FunCoup" id="E3LEY2">
    <property type="interactions" value="1556"/>
</dbReference>
<keyword evidence="3 5" id="KW-1133">Transmembrane helix</keyword>
<dbReference type="OrthoDB" id="9049620at2759"/>
<dbReference type="OMA" id="CRQEEQN"/>
<keyword evidence="4 5" id="KW-0472">Membrane</keyword>
<dbReference type="SUPFAM" id="SSF57850">
    <property type="entry name" value="RING/U-box"/>
    <property type="match status" value="1"/>
</dbReference>
<dbReference type="InterPro" id="IPR013083">
    <property type="entry name" value="Znf_RING/FYVE/PHD"/>
</dbReference>
<dbReference type="Proteomes" id="UP000008281">
    <property type="component" value="Unassembled WGS sequence"/>
</dbReference>
<dbReference type="GO" id="GO:0012505">
    <property type="term" value="C:endomembrane system"/>
    <property type="evidence" value="ECO:0007669"/>
    <property type="project" value="UniProtKB-SubCell"/>
</dbReference>
<evidence type="ECO:0000313" key="7">
    <source>
        <dbReference type="EMBL" id="EFO85714.1"/>
    </source>
</evidence>
<evidence type="ECO:0000256" key="1">
    <source>
        <dbReference type="ARBA" id="ARBA00004127"/>
    </source>
</evidence>
<evidence type="ECO:0000256" key="3">
    <source>
        <dbReference type="ARBA" id="ARBA00022989"/>
    </source>
</evidence>
<comment type="subcellular location">
    <subcellularLocation>
        <location evidence="1">Endomembrane system</location>
        <topology evidence="1">Multi-pass membrane protein</topology>
    </subcellularLocation>
</comment>
<accession>E3LEY2</accession>